<name>A0A2Z6BEG8_PENJP</name>
<accession>A0A2Z6BEG8</accession>
<reference evidence="1" key="1">
    <citation type="submission" date="2008-09" db="EMBL/GenBank/DDBJ databases">
        <title>Highly repeated large DNA fragments in the genome of kuruma shrimp, Marsupenaeus japonicus.</title>
        <authorList>
            <person name="Koyama T."/>
            <person name="Asakawa S."/>
            <person name="Katagiri T."/>
            <person name="Shimizu A."/>
            <person name="Shimizu N."/>
            <person name="Fagutao F.F."/>
            <person name="Rapeepat M."/>
            <person name="Santos M.D."/>
            <person name="Kondo H."/>
            <person name="Hirono I."/>
            <person name="Aoki T."/>
        </authorList>
    </citation>
    <scope>NUCLEOTIDE SEQUENCE</scope>
</reference>
<organism evidence="1">
    <name type="scientific">Penaeus japonicus</name>
    <name type="common">Kuruma prawn</name>
    <name type="synonym">Marsupenaeus japonicus</name>
    <dbReference type="NCBI Taxonomy" id="27405"/>
    <lineage>
        <taxon>Eukaryota</taxon>
        <taxon>Metazoa</taxon>
        <taxon>Ecdysozoa</taxon>
        <taxon>Arthropoda</taxon>
        <taxon>Crustacea</taxon>
        <taxon>Multicrustacea</taxon>
        <taxon>Malacostraca</taxon>
        <taxon>Eumalacostraca</taxon>
        <taxon>Eucarida</taxon>
        <taxon>Decapoda</taxon>
        <taxon>Dendrobranchiata</taxon>
        <taxon>Penaeoidea</taxon>
        <taxon>Penaeidae</taxon>
        <taxon>Penaeus</taxon>
    </lineage>
</organism>
<proteinExistence type="predicted"/>
<dbReference type="EMBL" id="AP010878">
    <property type="protein sequence ID" value="BBD20112.1"/>
    <property type="molecule type" value="Genomic_DNA"/>
</dbReference>
<sequence length="678" mass="77757">MAISKKGARSWKLLLLAEDGKSKREYNYISVALAGLAKLIRSSVPVDIMVATDALGSVWFSSTESPPIALNQTLNHTPLFKTRNFTISNIANIVESTILPPSWTLAQTTASILVDPLNIYRFPILNILNSFEYMAISIFWKGYDYIWDTNVHENESKDKIITERFERVVAAFCIVLVSIIREYKHHHIYARDLMSKILQRLESFLGAESDYRNLTNFPDNIKPILSYLKSEAWPQKDTLSFIGSVYDVILGEEVMTLLNDLIKEEYIFLLKLASGPKRAITRQTDNTNISLQETFDDETKLETFIRSRQVTLENFKVYKHHPFYVIWNFLTLMAGVRTCPTTKTGSGSATGTPSIVSGRLSRYLVTTLLRLDMVPLLMCPICSSGLDQKLRSIRKIYKDIVDKDKIKVKSVLEKFSIILPQDWRSNEDITLENILHYLLKRKWQDTDAPTGIQGARLILQKKSAALLTSISDDLKRSFKIQHDLYSFLSFYLLFISSQTENIVNFKRDSHTTSLPLLGTISATKLKTKSPIRSLYESQDNCWLLALVGIWSLRNAIRIGNFAEPYPLINFLSGLSSDGKSGEHFMNRVLNHPFVREISLQNLEFAFAEYSEKYRVSSNYIQKDDDEEQQERINSSNSTQKLNVKGIYVMSKKYLKQMSINDLLDMEKFPLTEYEINQD</sequence>
<dbReference type="AlphaFoldDB" id="A0A2Z6BEG8"/>
<protein>
    <submittedName>
        <fullName evidence="1">Wsv327-like protein</fullName>
    </submittedName>
</protein>
<evidence type="ECO:0000313" key="1">
    <source>
        <dbReference type="EMBL" id="BBD20112.1"/>
    </source>
</evidence>